<evidence type="ECO:0000256" key="5">
    <source>
        <dbReference type="ARBA" id="ARBA00022759"/>
    </source>
</evidence>
<evidence type="ECO:0000256" key="8">
    <source>
        <dbReference type="SAM" id="Phobius"/>
    </source>
</evidence>
<feature type="domain" description="Reverse transcriptase" evidence="9">
    <location>
        <begin position="211"/>
        <end position="336"/>
    </location>
</feature>
<feature type="transmembrane region" description="Helical" evidence="8">
    <location>
        <begin position="453"/>
        <end position="476"/>
    </location>
</feature>
<dbReference type="InterPro" id="IPR000477">
    <property type="entry name" value="RT_dom"/>
</dbReference>
<keyword evidence="6" id="KW-0378">Hydrolase</keyword>
<evidence type="ECO:0000256" key="3">
    <source>
        <dbReference type="ARBA" id="ARBA00022695"/>
    </source>
</evidence>
<dbReference type="Gene3D" id="3.10.10.10">
    <property type="entry name" value="HIV Type 1 Reverse Transcriptase, subunit A, domain 1"/>
    <property type="match status" value="1"/>
</dbReference>
<keyword evidence="2" id="KW-0808">Transferase</keyword>
<dbReference type="Pfam" id="PF00078">
    <property type="entry name" value="RVT_1"/>
    <property type="match status" value="1"/>
</dbReference>
<proteinExistence type="predicted"/>
<dbReference type="InterPro" id="IPR053134">
    <property type="entry name" value="RNA-dir_DNA_polymerase"/>
</dbReference>
<dbReference type="InterPro" id="IPR001969">
    <property type="entry name" value="Aspartic_peptidase_AS"/>
</dbReference>
<evidence type="ECO:0000256" key="6">
    <source>
        <dbReference type="ARBA" id="ARBA00022801"/>
    </source>
</evidence>
<protein>
    <submittedName>
        <fullName evidence="10">Retrovirus-related Pol polyprotein from transposon 297,Retrovirus-related Pol polyprotein from transposon gypsy</fullName>
    </submittedName>
</protein>
<keyword evidence="8" id="KW-0472">Membrane</keyword>
<dbReference type="GO" id="GO:0003964">
    <property type="term" value="F:RNA-directed DNA polymerase activity"/>
    <property type="evidence" value="ECO:0007669"/>
    <property type="project" value="UniProtKB-KW"/>
</dbReference>
<dbReference type="SUPFAM" id="SSF50630">
    <property type="entry name" value="Acid proteases"/>
    <property type="match status" value="1"/>
</dbReference>
<dbReference type="Proteomes" id="UP000597762">
    <property type="component" value="Unassembled WGS sequence"/>
</dbReference>
<evidence type="ECO:0000256" key="1">
    <source>
        <dbReference type="ARBA" id="ARBA00022670"/>
    </source>
</evidence>
<dbReference type="EMBL" id="CAHIKZ030002296">
    <property type="protein sequence ID" value="CAE1284564.1"/>
    <property type="molecule type" value="Genomic_DNA"/>
</dbReference>
<dbReference type="CDD" id="cd01647">
    <property type="entry name" value="RT_LTR"/>
    <property type="match status" value="1"/>
</dbReference>
<keyword evidence="3" id="KW-0548">Nucleotidyltransferase</keyword>
<dbReference type="Gene3D" id="2.40.70.10">
    <property type="entry name" value="Acid Proteases"/>
    <property type="match status" value="1"/>
</dbReference>
<keyword evidence="4" id="KW-0540">Nuclease</keyword>
<keyword evidence="8" id="KW-1133">Transmembrane helix</keyword>
<dbReference type="InterPro" id="IPR021109">
    <property type="entry name" value="Peptidase_aspartic_dom_sf"/>
</dbReference>
<keyword evidence="7" id="KW-0695">RNA-directed DNA polymerase</keyword>
<dbReference type="PANTHER" id="PTHR24559:SF454">
    <property type="entry name" value="RIBONUCLEASE H"/>
    <property type="match status" value="1"/>
</dbReference>
<organism evidence="10 11">
    <name type="scientific">Acanthosepion pharaonis</name>
    <name type="common">Pharaoh cuttlefish</name>
    <name type="synonym">Sepia pharaonis</name>
    <dbReference type="NCBI Taxonomy" id="158019"/>
    <lineage>
        <taxon>Eukaryota</taxon>
        <taxon>Metazoa</taxon>
        <taxon>Spiralia</taxon>
        <taxon>Lophotrochozoa</taxon>
        <taxon>Mollusca</taxon>
        <taxon>Cephalopoda</taxon>
        <taxon>Coleoidea</taxon>
        <taxon>Decapodiformes</taxon>
        <taxon>Sepiida</taxon>
        <taxon>Sepiina</taxon>
        <taxon>Sepiidae</taxon>
        <taxon>Acanthosepion</taxon>
    </lineage>
</organism>
<keyword evidence="1" id="KW-0645">Protease</keyword>
<keyword evidence="5" id="KW-0255">Endonuclease</keyword>
<dbReference type="PANTHER" id="PTHR24559">
    <property type="entry name" value="TRANSPOSON TY3-I GAG-POL POLYPROTEIN"/>
    <property type="match status" value="1"/>
</dbReference>
<gene>
    <name evidence="10" type="ORF">SPHA_44819</name>
</gene>
<evidence type="ECO:0000313" key="10">
    <source>
        <dbReference type="EMBL" id="CAE1284564.1"/>
    </source>
</evidence>
<accession>A0A812D3U9</accession>
<dbReference type="AlphaFoldDB" id="A0A812D3U9"/>
<dbReference type="GO" id="GO:0004190">
    <property type="term" value="F:aspartic-type endopeptidase activity"/>
    <property type="evidence" value="ECO:0007669"/>
    <property type="project" value="InterPro"/>
</dbReference>
<evidence type="ECO:0000256" key="7">
    <source>
        <dbReference type="ARBA" id="ARBA00022918"/>
    </source>
</evidence>
<name>A0A812D3U9_ACAPH</name>
<keyword evidence="8" id="KW-0812">Transmembrane</keyword>
<dbReference type="GO" id="GO:0006508">
    <property type="term" value="P:proteolysis"/>
    <property type="evidence" value="ECO:0007669"/>
    <property type="project" value="UniProtKB-KW"/>
</dbReference>
<dbReference type="OrthoDB" id="9908684at2759"/>
<dbReference type="SUPFAM" id="SSF56672">
    <property type="entry name" value="DNA/RNA polymerases"/>
    <property type="match status" value="1"/>
</dbReference>
<dbReference type="FunFam" id="3.10.10.10:FF:000007">
    <property type="entry name" value="Retrovirus-related Pol polyprotein from transposon 17.6-like Protein"/>
    <property type="match status" value="1"/>
</dbReference>
<dbReference type="InterPro" id="IPR034132">
    <property type="entry name" value="RP_Saci-like"/>
</dbReference>
<evidence type="ECO:0000313" key="11">
    <source>
        <dbReference type="Proteomes" id="UP000597762"/>
    </source>
</evidence>
<sequence>MPKSRLFYIRDENSGYLFLVDTGAQISVIPAKPNMLTRKTDYTLQAANGSSLQTYGETSLTLNLGFRRSFPWVFTIAQVRTPILGADFLAHFNLSVNMSSLSLEDKTTNITRKGITSIYTSTYISATVPEANGMQDLLQKYSQITTPFRYTETVRHNAEHHIDTTGPPTHSSPRRLRPDKYKLAKDEFQHMLDLGIIRPSSSPYSSPLHMVQKPDSGAWRPCGDFRKLNATTIPDKYPIPHLHDFAVGLQGATVFTKLDLVKAFHQIPVAKEDIHKTAITTPFGLYEFVRMPFGLRNTAQSFQRLIDEVLRGLPFTFAYIDDVLIASRNKTEHHEVRFLFKYLGSGSYFSTFPYFQFPVGYPYLSQVSTWVLTIGATLGQLLLGLSLGGLETGPLDLLASPFPLSLPFFSGQLFSSVQPFHIANSFAIYSWLKNVQPHRMSSTSESVPSRSGLIKFVPYISFLPLGVGLGLPIILFRVLTGFYVHYPIPGALLCTFPNPGSLCFLVSAISYPLPDPLIILATARTSVSLQGPTLRTSPLTSSRMASMKVSANNA</sequence>
<keyword evidence="11" id="KW-1185">Reference proteome</keyword>
<evidence type="ECO:0000259" key="9">
    <source>
        <dbReference type="Pfam" id="PF00078"/>
    </source>
</evidence>
<dbReference type="CDD" id="cd06094">
    <property type="entry name" value="RP_Saci_like"/>
    <property type="match status" value="1"/>
</dbReference>
<reference evidence="10" key="1">
    <citation type="submission" date="2021-01" db="EMBL/GenBank/DDBJ databases">
        <authorList>
            <person name="Li R."/>
            <person name="Bekaert M."/>
        </authorList>
    </citation>
    <scope>NUCLEOTIDE SEQUENCE</scope>
    <source>
        <strain evidence="10">Farmed</strain>
    </source>
</reference>
<evidence type="ECO:0000256" key="4">
    <source>
        <dbReference type="ARBA" id="ARBA00022722"/>
    </source>
</evidence>
<comment type="caution">
    <text evidence="10">The sequence shown here is derived from an EMBL/GenBank/DDBJ whole genome shotgun (WGS) entry which is preliminary data.</text>
</comment>
<dbReference type="GO" id="GO:0004519">
    <property type="term" value="F:endonuclease activity"/>
    <property type="evidence" value="ECO:0007669"/>
    <property type="project" value="UniProtKB-KW"/>
</dbReference>
<evidence type="ECO:0000256" key="2">
    <source>
        <dbReference type="ARBA" id="ARBA00022679"/>
    </source>
</evidence>
<dbReference type="PROSITE" id="PS00141">
    <property type="entry name" value="ASP_PROTEASE"/>
    <property type="match status" value="1"/>
</dbReference>
<dbReference type="InterPro" id="IPR043128">
    <property type="entry name" value="Rev_trsase/Diguanyl_cyclase"/>
</dbReference>
<dbReference type="FunFam" id="2.40.70.10:FF:000130">
    <property type="entry name" value="Retrovirus-related Pol polyprotein from transposon opus-like Protein"/>
    <property type="match status" value="1"/>
</dbReference>
<dbReference type="InterPro" id="IPR043502">
    <property type="entry name" value="DNA/RNA_pol_sf"/>
</dbReference>
<dbReference type="Gene3D" id="3.30.70.270">
    <property type="match status" value="1"/>
</dbReference>